<name>Q6MBI6_PARUW</name>
<dbReference type="Proteomes" id="UP000000529">
    <property type="component" value="Chromosome"/>
</dbReference>
<sequence>MKFLCKDSMENAFPCNFKARKKEETITTNDMNATFIRSCIKESVKFQNIVESIIGKQKTIHFL</sequence>
<protein>
    <submittedName>
        <fullName evidence="1">Uncharacterized protein</fullName>
    </submittedName>
</protein>
<dbReference type="STRING" id="264201.pc1339"/>
<evidence type="ECO:0000313" key="1">
    <source>
        <dbReference type="EMBL" id="CAF24063.1"/>
    </source>
</evidence>
<dbReference type="AlphaFoldDB" id="Q6MBI6"/>
<reference evidence="1 2" key="1">
    <citation type="journal article" date="2004" name="Science">
        <title>Illuminating the evolutionary history of chlamydiae.</title>
        <authorList>
            <person name="Horn M."/>
            <person name="Collingro A."/>
            <person name="Schmitz-Esser S."/>
            <person name="Beier C.L."/>
            <person name="Purkhold U."/>
            <person name="Fartmann B."/>
            <person name="Brandt P."/>
            <person name="Nyakatura G.J."/>
            <person name="Droege M."/>
            <person name="Frishman D."/>
            <person name="Rattei T."/>
            <person name="Mewes H."/>
            <person name="Wagner M."/>
        </authorList>
    </citation>
    <scope>NUCLEOTIDE SEQUENCE [LARGE SCALE GENOMIC DNA]</scope>
    <source>
        <strain evidence="1 2">UWE25</strain>
    </source>
</reference>
<organism evidence="1 2">
    <name type="scientific">Protochlamydia amoebophila (strain UWE25)</name>
    <dbReference type="NCBI Taxonomy" id="264201"/>
    <lineage>
        <taxon>Bacteria</taxon>
        <taxon>Pseudomonadati</taxon>
        <taxon>Chlamydiota</taxon>
        <taxon>Chlamydiia</taxon>
        <taxon>Parachlamydiales</taxon>
        <taxon>Parachlamydiaceae</taxon>
        <taxon>Candidatus Protochlamydia</taxon>
    </lineage>
</organism>
<proteinExistence type="predicted"/>
<keyword evidence="2" id="KW-1185">Reference proteome</keyword>
<accession>Q6MBI6</accession>
<dbReference type="HOGENOM" id="CLU_2881853_0_0_0"/>
<dbReference type="EMBL" id="BX908798">
    <property type="protein sequence ID" value="CAF24063.1"/>
    <property type="molecule type" value="Genomic_DNA"/>
</dbReference>
<evidence type="ECO:0000313" key="2">
    <source>
        <dbReference type="Proteomes" id="UP000000529"/>
    </source>
</evidence>
<gene>
    <name evidence="1" type="ORF">PC_RS06445</name>
</gene>
<dbReference type="KEGG" id="pcu:PC_RS06445"/>